<dbReference type="Proteomes" id="UP001141629">
    <property type="component" value="Unassembled WGS sequence"/>
</dbReference>
<dbReference type="EMBL" id="JACKVK010000008">
    <property type="protein sequence ID" value="MCV7421892.1"/>
    <property type="molecule type" value="Genomic_DNA"/>
</dbReference>
<evidence type="ECO:0000256" key="1">
    <source>
        <dbReference type="SAM" id="MobiDB-lite"/>
    </source>
</evidence>
<gene>
    <name evidence="2" type="ORF">H7K45_15185</name>
</gene>
<dbReference type="Pfam" id="PF10824">
    <property type="entry name" value="T7SS_ESX_EspC"/>
    <property type="match status" value="1"/>
</dbReference>
<organism evidence="2 3">
    <name type="scientific">Mycobacterium yunnanensis</name>
    <dbReference type="NCBI Taxonomy" id="368477"/>
    <lineage>
        <taxon>Bacteria</taxon>
        <taxon>Bacillati</taxon>
        <taxon>Actinomycetota</taxon>
        <taxon>Actinomycetes</taxon>
        <taxon>Mycobacteriales</taxon>
        <taxon>Mycobacteriaceae</taxon>
        <taxon>Mycobacterium</taxon>
    </lineage>
</organism>
<reference evidence="2" key="2">
    <citation type="journal article" date="2022" name="BMC Genomics">
        <title>Comparative genome analysis of mycobacteria focusing on tRNA and non-coding RNA.</title>
        <authorList>
            <person name="Behra P.R.K."/>
            <person name="Pettersson B.M.F."/>
            <person name="Ramesh M."/>
            <person name="Das S."/>
            <person name="Dasgupta S."/>
            <person name="Kirsebom L.A."/>
        </authorList>
    </citation>
    <scope>NUCLEOTIDE SEQUENCE</scope>
    <source>
        <strain evidence="2">DSM 44838</strain>
    </source>
</reference>
<dbReference type="AlphaFoldDB" id="A0A9X2Z4W7"/>
<keyword evidence="3" id="KW-1185">Reference proteome</keyword>
<feature type="region of interest" description="Disordered" evidence="1">
    <location>
        <begin position="79"/>
        <end position="98"/>
    </location>
</feature>
<evidence type="ECO:0008006" key="4">
    <source>
        <dbReference type="Google" id="ProtNLM"/>
    </source>
</evidence>
<sequence>MIADTSDIAGLSTAHRAHADELAAVAADLHATRVTSDAFGTVGADFLAALNDALAQEARLATQLAERLTAATHVAGASAQAYSTAEHHAGQSISRLGR</sequence>
<dbReference type="InterPro" id="IPR022536">
    <property type="entry name" value="EspC"/>
</dbReference>
<accession>A0A9X2Z4W7</accession>
<comment type="caution">
    <text evidence="2">The sequence shown here is derived from an EMBL/GenBank/DDBJ whole genome shotgun (WGS) entry which is preliminary data.</text>
</comment>
<dbReference type="GO" id="GO:0009306">
    <property type="term" value="P:protein secretion"/>
    <property type="evidence" value="ECO:0007669"/>
    <property type="project" value="InterPro"/>
</dbReference>
<evidence type="ECO:0000313" key="2">
    <source>
        <dbReference type="EMBL" id="MCV7421892.1"/>
    </source>
</evidence>
<name>A0A9X2Z4W7_9MYCO</name>
<proteinExistence type="predicted"/>
<evidence type="ECO:0000313" key="3">
    <source>
        <dbReference type="Proteomes" id="UP001141629"/>
    </source>
</evidence>
<protein>
    <recommendedName>
        <fullName evidence="4">Excreted virulence factor EspC, type VII ESX diderm</fullName>
    </recommendedName>
</protein>
<reference evidence="2" key="1">
    <citation type="submission" date="2020-07" db="EMBL/GenBank/DDBJ databases">
        <authorList>
            <person name="Pettersson B.M.F."/>
            <person name="Behra P.R.K."/>
            <person name="Ramesh M."/>
            <person name="Das S."/>
            <person name="Dasgupta S."/>
            <person name="Kirsebom L.A."/>
        </authorList>
    </citation>
    <scope>NUCLEOTIDE SEQUENCE</scope>
    <source>
        <strain evidence="2">DSM 44838</strain>
    </source>
</reference>
<dbReference type="RefSeq" id="WP_263996641.1">
    <property type="nucleotide sequence ID" value="NZ_JACKVK010000008.1"/>
</dbReference>